<dbReference type="InParanoid" id="C7Q7S2"/>
<dbReference type="eggNOG" id="ENOG5032ZBB">
    <property type="taxonomic scope" value="Bacteria"/>
</dbReference>
<dbReference type="InterPro" id="IPR045423">
    <property type="entry name" value="DUF6510"/>
</dbReference>
<dbReference type="Pfam" id="PF20120">
    <property type="entry name" value="DUF6510"/>
    <property type="match status" value="1"/>
</dbReference>
<reference evidence="2 3" key="1">
    <citation type="journal article" date="2009" name="Stand. Genomic Sci.">
        <title>Complete genome sequence of Catenulispora acidiphila type strain (ID 139908).</title>
        <authorList>
            <person name="Copeland A."/>
            <person name="Lapidus A."/>
            <person name="Glavina Del Rio T."/>
            <person name="Nolan M."/>
            <person name="Lucas S."/>
            <person name="Chen F."/>
            <person name="Tice H."/>
            <person name="Cheng J.F."/>
            <person name="Bruce D."/>
            <person name="Goodwin L."/>
            <person name="Pitluck S."/>
            <person name="Mikhailova N."/>
            <person name="Pati A."/>
            <person name="Ivanova N."/>
            <person name="Mavromatis K."/>
            <person name="Chen A."/>
            <person name="Palaniappan K."/>
            <person name="Chain P."/>
            <person name="Land M."/>
            <person name="Hauser L."/>
            <person name="Chang Y.J."/>
            <person name="Jeffries C.D."/>
            <person name="Chertkov O."/>
            <person name="Brettin T."/>
            <person name="Detter J.C."/>
            <person name="Han C."/>
            <person name="Ali Z."/>
            <person name="Tindall B.J."/>
            <person name="Goker M."/>
            <person name="Bristow J."/>
            <person name="Eisen J.A."/>
            <person name="Markowitz V."/>
            <person name="Hugenholtz P."/>
            <person name="Kyrpides N.C."/>
            <person name="Klenk H.P."/>
        </authorList>
    </citation>
    <scope>NUCLEOTIDE SEQUENCE [LARGE SCALE GENOMIC DNA]</scope>
    <source>
        <strain evidence="3">DSM 44928 / JCM 14897 / NBRC 102108 / NRRL B-24433 / ID139908</strain>
    </source>
</reference>
<accession>C7Q7S2</accession>
<dbReference type="EMBL" id="CP001700">
    <property type="protein sequence ID" value="ACU72265.1"/>
    <property type="molecule type" value="Genomic_DNA"/>
</dbReference>
<organism evidence="2 3">
    <name type="scientific">Catenulispora acidiphila (strain DSM 44928 / JCM 14897 / NBRC 102108 / NRRL B-24433 / ID139908)</name>
    <dbReference type="NCBI Taxonomy" id="479433"/>
    <lineage>
        <taxon>Bacteria</taxon>
        <taxon>Bacillati</taxon>
        <taxon>Actinomycetota</taxon>
        <taxon>Actinomycetes</taxon>
        <taxon>Catenulisporales</taxon>
        <taxon>Catenulisporaceae</taxon>
        <taxon>Catenulispora</taxon>
    </lineage>
</organism>
<dbReference type="AlphaFoldDB" id="C7Q7S2"/>
<dbReference type="Proteomes" id="UP000000851">
    <property type="component" value="Chromosome"/>
</dbReference>
<dbReference type="HOGENOM" id="CLU_166645_0_0_11"/>
<sequence>MSESFREPSADPFGELFGEPFSESLPVFSDEDDYEDGNALAGPLSEIFAVDVVSAQGCCTGCGTTGPIAQLRVYGPGPGLVARCPQCGQVVLRLVRGGNSAWLDLRGTVSLRIPLDTDR</sequence>
<dbReference type="KEGG" id="cai:Caci_3358"/>
<name>C7Q7S2_CATAD</name>
<evidence type="ECO:0000313" key="3">
    <source>
        <dbReference type="Proteomes" id="UP000000851"/>
    </source>
</evidence>
<dbReference type="STRING" id="479433.Caci_3358"/>
<proteinExistence type="predicted"/>
<gene>
    <name evidence="2" type="ordered locus">Caci_3358</name>
</gene>
<evidence type="ECO:0000256" key="1">
    <source>
        <dbReference type="SAM" id="MobiDB-lite"/>
    </source>
</evidence>
<keyword evidence="3" id="KW-1185">Reference proteome</keyword>
<evidence type="ECO:0000313" key="2">
    <source>
        <dbReference type="EMBL" id="ACU72265.1"/>
    </source>
</evidence>
<protein>
    <submittedName>
        <fullName evidence="2">Uncharacterized protein</fullName>
    </submittedName>
</protein>
<feature type="region of interest" description="Disordered" evidence="1">
    <location>
        <begin position="1"/>
        <end position="21"/>
    </location>
</feature>
<dbReference type="RefSeq" id="WP_012787558.1">
    <property type="nucleotide sequence ID" value="NC_013131.1"/>
</dbReference>